<accession>A0ABP0W6B9</accession>
<keyword evidence="1" id="KW-0732">Signal</keyword>
<evidence type="ECO:0000313" key="3">
    <source>
        <dbReference type="Proteomes" id="UP001497444"/>
    </source>
</evidence>
<name>A0ABP0W6B9_9BRYO</name>
<protein>
    <submittedName>
        <fullName evidence="2">Uncharacterized protein</fullName>
    </submittedName>
</protein>
<organism evidence="2 3">
    <name type="scientific">Sphagnum jensenii</name>
    <dbReference type="NCBI Taxonomy" id="128206"/>
    <lineage>
        <taxon>Eukaryota</taxon>
        <taxon>Viridiplantae</taxon>
        <taxon>Streptophyta</taxon>
        <taxon>Embryophyta</taxon>
        <taxon>Bryophyta</taxon>
        <taxon>Sphagnophytina</taxon>
        <taxon>Sphagnopsida</taxon>
        <taxon>Sphagnales</taxon>
        <taxon>Sphagnaceae</taxon>
        <taxon>Sphagnum</taxon>
    </lineage>
</organism>
<dbReference type="Proteomes" id="UP001497444">
    <property type="component" value="Chromosome 13"/>
</dbReference>
<evidence type="ECO:0000256" key="1">
    <source>
        <dbReference type="SAM" id="SignalP"/>
    </source>
</evidence>
<proteinExistence type="predicted"/>
<sequence>MAISFKGVISVVTTRVLLAVFLLQSVCDLKLPAVQDDLEVGYYDNTGICPGAEKIVQDVVIAARNADPRSQLA</sequence>
<feature type="signal peptide" evidence="1">
    <location>
        <begin position="1"/>
        <end position="19"/>
    </location>
</feature>
<keyword evidence="3" id="KW-1185">Reference proteome</keyword>
<evidence type="ECO:0000313" key="2">
    <source>
        <dbReference type="EMBL" id="CAK9260850.1"/>
    </source>
</evidence>
<dbReference type="EMBL" id="OZ020108">
    <property type="protein sequence ID" value="CAK9260850.1"/>
    <property type="molecule type" value="Genomic_DNA"/>
</dbReference>
<gene>
    <name evidence="2" type="ORF">CSSPJE1EN1_LOCUS6328</name>
</gene>
<reference evidence="2" key="1">
    <citation type="submission" date="2024-02" db="EMBL/GenBank/DDBJ databases">
        <authorList>
            <consortium name="ELIXIR-Norway"/>
            <consortium name="Elixir Norway"/>
        </authorList>
    </citation>
    <scope>NUCLEOTIDE SEQUENCE</scope>
</reference>
<feature type="chain" id="PRO_5047360034" evidence="1">
    <location>
        <begin position="20"/>
        <end position="73"/>
    </location>
</feature>